<accession>A0ACC4CWN3</accession>
<protein>
    <submittedName>
        <fullName evidence="1">Uncharacterized protein</fullName>
    </submittedName>
</protein>
<evidence type="ECO:0000313" key="1">
    <source>
        <dbReference type="EMBL" id="KAL3609297.1"/>
    </source>
</evidence>
<comment type="caution">
    <text evidence="1">The sequence shown here is derived from an EMBL/GenBank/DDBJ whole genome shotgun (WGS) entry which is preliminary data.</text>
</comment>
<dbReference type="Proteomes" id="UP000309997">
    <property type="component" value="Unassembled WGS sequence"/>
</dbReference>
<gene>
    <name evidence="1" type="ORF">D5086_000317</name>
</gene>
<organism evidence="1 2">
    <name type="scientific">Populus alba</name>
    <name type="common">White poplar</name>
    <dbReference type="NCBI Taxonomy" id="43335"/>
    <lineage>
        <taxon>Eukaryota</taxon>
        <taxon>Viridiplantae</taxon>
        <taxon>Streptophyta</taxon>
        <taxon>Embryophyta</taxon>
        <taxon>Tracheophyta</taxon>
        <taxon>Spermatophyta</taxon>
        <taxon>Magnoliopsida</taxon>
        <taxon>eudicotyledons</taxon>
        <taxon>Gunneridae</taxon>
        <taxon>Pentapetalae</taxon>
        <taxon>rosids</taxon>
        <taxon>fabids</taxon>
        <taxon>Malpighiales</taxon>
        <taxon>Salicaceae</taxon>
        <taxon>Saliceae</taxon>
        <taxon>Populus</taxon>
    </lineage>
</organism>
<evidence type="ECO:0000313" key="2">
    <source>
        <dbReference type="Proteomes" id="UP000309997"/>
    </source>
</evidence>
<keyword evidence="2" id="KW-1185">Reference proteome</keyword>
<proteinExistence type="predicted"/>
<reference evidence="1 2" key="1">
    <citation type="journal article" date="2024" name="Plant Biotechnol. J.">
        <title>Genome and CRISPR/Cas9 system of a widespread forest tree (Populus alba) in the world.</title>
        <authorList>
            <person name="Liu Y.J."/>
            <person name="Jiang P.F."/>
            <person name="Han X.M."/>
            <person name="Li X.Y."/>
            <person name="Wang H.M."/>
            <person name="Wang Y.J."/>
            <person name="Wang X.X."/>
            <person name="Zeng Q.Y."/>
        </authorList>
    </citation>
    <scope>NUCLEOTIDE SEQUENCE [LARGE SCALE GENOMIC DNA]</scope>
    <source>
        <strain evidence="2">cv. PAL-ZL1</strain>
    </source>
</reference>
<sequence>MRPKNILMTHDHEALLITGLQTTDKKLAGKSLVGWVNSLNALSTEGIASARPLLKERNYPDLIDERILESHDVHQLFWMVRVAEKCLSKDPQKRLTMTKVVYALNYIIESNSTCSFGELIPAKSDSPGSAGYSYESQDYYDTSSTAETLSTSLTADSMSTSSMGDMSLKTSTITPSKLSPSPPILAVSSRRSSTAVDHLKVEVPHFIERWLARF</sequence>
<name>A0ACC4CWN3_POPAL</name>
<dbReference type="EMBL" id="RCHU02000001">
    <property type="protein sequence ID" value="KAL3609297.1"/>
    <property type="molecule type" value="Genomic_DNA"/>
</dbReference>